<evidence type="ECO:0000313" key="1">
    <source>
        <dbReference type="EMBL" id="EKU12411.1"/>
    </source>
</evidence>
<dbReference type="STRING" id="1244083.CSUNSWCD_351"/>
<organism evidence="1 2">
    <name type="scientific">Campylobacter showae CSUNSWCD</name>
    <dbReference type="NCBI Taxonomy" id="1244083"/>
    <lineage>
        <taxon>Bacteria</taxon>
        <taxon>Pseudomonadati</taxon>
        <taxon>Campylobacterota</taxon>
        <taxon>Epsilonproteobacteria</taxon>
        <taxon>Campylobacterales</taxon>
        <taxon>Campylobacteraceae</taxon>
        <taxon>Campylobacter</taxon>
    </lineage>
</organism>
<proteinExistence type="predicted"/>
<evidence type="ECO:0000313" key="2">
    <source>
        <dbReference type="Proteomes" id="UP000011939"/>
    </source>
</evidence>
<gene>
    <name evidence="1" type="ORF">CSUNSWCD_351</name>
</gene>
<protein>
    <submittedName>
        <fullName evidence="1">Uncharacterized protein</fullName>
    </submittedName>
</protein>
<dbReference type="AlphaFoldDB" id="M5ISE0"/>
<comment type="caution">
    <text evidence="1">The sequence shown here is derived from an EMBL/GenBank/DDBJ whole genome shotgun (WGS) entry which is preliminary data.</text>
</comment>
<dbReference type="EMBL" id="AMZQ01000001">
    <property type="protein sequence ID" value="EKU12411.1"/>
    <property type="molecule type" value="Genomic_DNA"/>
</dbReference>
<dbReference type="Proteomes" id="UP000011939">
    <property type="component" value="Unassembled WGS sequence"/>
</dbReference>
<reference evidence="1 2" key="1">
    <citation type="journal article" date="2013" name="Genome Announc.">
        <title>Genome Sequence of Campylobacter showae UNSWCD, Isolated from a Patient with Crohn's Disease.</title>
        <authorList>
            <person name="Tay A.P."/>
            <person name="Kaakoush N.O."/>
            <person name="Deshpande N.P."/>
            <person name="Chen Z."/>
            <person name="Mitchell H."/>
            <person name="Wilkins M.R."/>
        </authorList>
    </citation>
    <scope>NUCLEOTIDE SEQUENCE [LARGE SCALE GENOMIC DNA]</scope>
    <source>
        <strain evidence="1 2">CSUNSWCD</strain>
    </source>
</reference>
<sequence length="40" mass="4903">MQKRKFAFKFEGLQISGIKNKRIFKIRLILKFDANFDKRK</sequence>
<dbReference type="PATRIC" id="fig|1244083.3.peg.356"/>
<accession>M5ISE0</accession>
<name>M5ISE0_9BACT</name>